<dbReference type="InterPro" id="IPR050228">
    <property type="entry name" value="Carboxylesterase_BioH"/>
</dbReference>
<dbReference type="PANTHER" id="PTHR43194:SF2">
    <property type="entry name" value="PEROXISOMAL MEMBRANE PROTEIN LPX1"/>
    <property type="match status" value="1"/>
</dbReference>
<reference key="2">
    <citation type="submission" date="2011-04" db="EMBL/GenBank/DDBJ databases">
        <title>Complete sequence of chromosome of Haliscomenobacter hydrossis DSM 1100.</title>
        <authorList>
            <consortium name="US DOE Joint Genome Institute (JGI-PGF)"/>
            <person name="Lucas S."/>
            <person name="Han J."/>
            <person name="Lapidus A."/>
            <person name="Bruce D."/>
            <person name="Goodwin L."/>
            <person name="Pitluck S."/>
            <person name="Peters L."/>
            <person name="Kyrpides N."/>
            <person name="Mavromatis K."/>
            <person name="Ivanova N."/>
            <person name="Ovchinnikova G."/>
            <person name="Pagani I."/>
            <person name="Daligault H."/>
            <person name="Detter J.C."/>
            <person name="Han C."/>
            <person name="Land M."/>
            <person name="Hauser L."/>
            <person name="Markowitz V."/>
            <person name="Cheng J.-F."/>
            <person name="Hugenholtz P."/>
            <person name="Woyke T."/>
            <person name="Wu D."/>
            <person name="Verbarg S."/>
            <person name="Frueling A."/>
            <person name="Brambilla E."/>
            <person name="Klenk H.-P."/>
            <person name="Eisen J.A."/>
        </authorList>
    </citation>
    <scope>NUCLEOTIDE SEQUENCE</scope>
    <source>
        <strain>DSM 1100</strain>
    </source>
</reference>
<dbReference type="InterPro" id="IPR000073">
    <property type="entry name" value="AB_hydrolase_1"/>
</dbReference>
<dbReference type="OrthoDB" id="9814966at2"/>
<dbReference type="Proteomes" id="UP000008461">
    <property type="component" value="Chromosome"/>
</dbReference>
<dbReference type="Gene3D" id="3.40.50.1820">
    <property type="entry name" value="alpha/beta hydrolase"/>
    <property type="match status" value="1"/>
</dbReference>
<gene>
    <name evidence="3" type="ordered locus">Halhy_5209</name>
</gene>
<dbReference type="eggNOG" id="COG2267">
    <property type="taxonomic scope" value="Bacteria"/>
</dbReference>
<name>F4L4T7_HALH1</name>
<dbReference type="RefSeq" id="WP_013767570.1">
    <property type="nucleotide sequence ID" value="NC_015510.1"/>
</dbReference>
<keyword evidence="4" id="KW-1185">Reference proteome</keyword>
<keyword evidence="1" id="KW-0732">Signal</keyword>
<dbReference type="KEGG" id="hhy:Halhy_5209"/>
<organism evidence="3 4">
    <name type="scientific">Haliscomenobacter hydrossis (strain ATCC 27775 / DSM 1100 / LMG 10767 / O)</name>
    <dbReference type="NCBI Taxonomy" id="760192"/>
    <lineage>
        <taxon>Bacteria</taxon>
        <taxon>Pseudomonadati</taxon>
        <taxon>Bacteroidota</taxon>
        <taxon>Saprospiria</taxon>
        <taxon>Saprospirales</taxon>
        <taxon>Haliscomenobacteraceae</taxon>
        <taxon>Haliscomenobacter</taxon>
    </lineage>
</organism>
<evidence type="ECO:0000313" key="4">
    <source>
        <dbReference type="Proteomes" id="UP000008461"/>
    </source>
</evidence>
<dbReference type="EMBL" id="CP002691">
    <property type="protein sequence ID" value="AEE53035.1"/>
    <property type="molecule type" value="Genomic_DNA"/>
</dbReference>
<dbReference type="STRING" id="760192.Halhy_5209"/>
<evidence type="ECO:0000313" key="3">
    <source>
        <dbReference type="EMBL" id="AEE53035.1"/>
    </source>
</evidence>
<reference evidence="3 4" key="1">
    <citation type="journal article" date="2011" name="Stand. Genomic Sci.">
        <title>Complete genome sequence of Haliscomenobacter hydrossis type strain (O).</title>
        <authorList>
            <consortium name="US DOE Joint Genome Institute (JGI-PGF)"/>
            <person name="Daligault H."/>
            <person name="Lapidus A."/>
            <person name="Zeytun A."/>
            <person name="Nolan M."/>
            <person name="Lucas S."/>
            <person name="Del Rio T.G."/>
            <person name="Tice H."/>
            <person name="Cheng J.F."/>
            <person name="Tapia R."/>
            <person name="Han C."/>
            <person name="Goodwin L."/>
            <person name="Pitluck S."/>
            <person name="Liolios K."/>
            <person name="Pagani I."/>
            <person name="Ivanova N."/>
            <person name="Huntemann M."/>
            <person name="Mavromatis K."/>
            <person name="Mikhailova N."/>
            <person name="Pati A."/>
            <person name="Chen A."/>
            <person name="Palaniappan K."/>
            <person name="Land M."/>
            <person name="Hauser L."/>
            <person name="Brambilla E.M."/>
            <person name="Rohde M."/>
            <person name="Verbarg S."/>
            <person name="Goker M."/>
            <person name="Bristow J."/>
            <person name="Eisen J.A."/>
            <person name="Markowitz V."/>
            <person name="Hugenholtz P."/>
            <person name="Kyrpides N.C."/>
            <person name="Klenk H.P."/>
            <person name="Woyke T."/>
        </authorList>
    </citation>
    <scope>NUCLEOTIDE SEQUENCE [LARGE SCALE GENOMIC DNA]</scope>
    <source>
        <strain evidence="4">ATCC 27775 / DSM 1100 / LMG 10767 / O</strain>
    </source>
</reference>
<sequence>MKTKTIVLIHGLFVNNTSWAAWKSYFEAKGYTVHTPANPGHDGDPAQLRANIHPELTKTGFNDVVMNIVKLIDTLPEKPIVIGHSLAGLVVQKLVEMDKAVAGVSLDGAPPKNVFAPFDTIKVVLPVVNFFKGNSPFLGSKNWYHHAFFNNYTKAESDKLFDSIAVPESRKIARDTLLTSFANIDFKKPHQPLLFIGGEKDNIFSAQFTQKIASRYQDNNSVTDFKAFAGRSHFLCGEDGWEEIADYILGWLEKQK</sequence>
<evidence type="ECO:0000256" key="1">
    <source>
        <dbReference type="SAM" id="SignalP"/>
    </source>
</evidence>
<dbReference type="AlphaFoldDB" id="F4L4T7"/>
<feature type="signal peptide" evidence="1">
    <location>
        <begin position="1"/>
        <end position="20"/>
    </location>
</feature>
<evidence type="ECO:0000259" key="2">
    <source>
        <dbReference type="Pfam" id="PF12697"/>
    </source>
</evidence>
<proteinExistence type="predicted"/>
<accession>F4L4T7</accession>
<dbReference type="HOGENOM" id="CLU_051715_3_1_10"/>
<protein>
    <recommendedName>
        <fullName evidence="2">AB hydrolase-1 domain-containing protein</fullName>
    </recommendedName>
</protein>
<dbReference type="PANTHER" id="PTHR43194">
    <property type="entry name" value="HYDROLASE ALPHA/BETA FOLD FAMILY"/>
    <property type="match status" value="1"/>
</dbReference>
<dbReference type="InterPro" id="IPR029058">
    <property type="entry name" value="AB_hydrolase_fold"/>
</dbReference>
<dbReference type="SUPFAM" id="SSF53474">
    <property type="entry name" value="alpha/beta-Hydrolases"/>
    <property type="match status" value="1"/>
</dbReference>
<feature type="domain" description="AB hydrolase-1" evidence="2">
    <location>
        <begin position="6"/>
        <end position="246"/>
    </location>
</feature>
<dbReference type="Pfam" id="PF12697">
    <property type="entry name" value="Abhydrolase_6"/>
    <property type="match status" value="1"/>
</dbReference>
<feature type="chain" id="PRO_5003310669" description="AB hydrolase-1 domain-containing protein" evidence="1">
    <location>
        <begin position="21"/>
        <end position="256"/>
    </location>
</feature>